<dbReference type="Pfam" id="PF00078">
    <property type="entry name" value="RVT_1"/>
    <property type="match status" value="1"/>
</dbReference>
<evidence type="ECO:0000256" key="3">
    <source>
        <dbReference type="ARBA" id="ARBA00022695"/>
    </source>
</evidence>
<keyword evidence="6 11" id="KW-0695">RNA-directed DNA polymerase</keyword>
<dbReference type="Proteomes" id="UP001048976">
    <property type="component" value="Unassembled WGS sequence"/>
</dbReference>
<evidence type="ECO:0000256" key="4">
    <source>
        <dbReference type="ARBA" id="ARBA00022723"/>
    </source>
</evidence>
<proteinExistence type="inferred from homology"/>
<feature type="domain" description="Reverse transcriptase" evidence="10">
    <location>
        <begin position="15"/>
        <end position="239"/>
    </location>
</feature>
<organism evidence="11 12">
    <name type="scientific">Pseudomonas azadiae</name>
    <dbReference type="NCBI Taxonomy" id="2843612"/>
    <lineage>
        <taxon>Bacteria</taxon>
        <taxon>Pseudomonadati</taxon>
        <taxon>Pseudomonadota</taxon>
        <taxon>Gammaproteobacteria</taxon>
        <taxon>Pseudomonadales</taxon>
        <taxon>Pseudomonadaceae</taxon>
        <taxon>Pseudomonas</taxon>
    </lineage>
</organism>
<dbReference type="InterPro" id="IPR000123">
    <property type="entry name" value="Reverse_transcriptase_msDNA"/>
</dbReference>
<keyword evidence="12" id="KW-1185">Reference proteome</keyword>
<evidence type="ECO:0000256" key="7">
    <source>
        <dbReference type="ARBA" id="ARBA00023118"/>
    </source>
</evidence>
<dbReference type="GO" id="GO:0003964">
    <property type="term" value="F:RNA-directed DNA polymerase activity"/>
    <property type="evidence" value="ECO:0007669"/>
    <property type="project" value="UniProtKB-KW"/>
</dbReference>
<dbReference type="PANTHER" id="PTHR34047">
    <property type="entry name" value="NUCLEAR INTRON MATURASE 1, MITOCHONDRIAL-RELATED"/>
    <property type="match status" value="1"/>
</dbReference>
<dbReference type="InterPro" id="IPR043502">
    <property type="entry name" value="DNA/RNA_pol_sf"/>
</dbReference>
<dbReference type="InterPro" id="IPR051083">
    <property type="entry name" value="GrpII_Intron_Splice-Mob/Def"/>
</dbReference>
<evidence type="ECO:0000256" key="6">
    <source>
        <dbReference type="ARBA" id="ARBA00022918"/>
    </source>
</evidence>
<evidence type="ECO:0000313" key="12">
    <source>
        <dbReference type="Proteomes" id="UP001048976"/>
    </source>
</evidence>
<dbReference type="EC" id="2.7.7.49" evidence="1"/>
<keyword evidence="3" id="KW-0548">Nucleotidyltransferase</keyword>
<comment type="caution">
    <text evidence="11">The sequence shown here is derived from an EMBL/GenBank/DDBJ whole genome shotgun (WGS) entry which is preliminary data.</text>
</comment>
<evidence type="ECO:0000256" key="2">
    <source>
        <dbReference type="ARBA" id="ARBA00022679"/>
    </source>
</evidence>
<dbReference type="NCBIfam" id="NF038233">
    <property type="entry name" value="retron_St85_RT"/>
    <property type="match status" value="1"/>
</dbReference>
<dbReference type="PANTHER" id="PTHR34047:SF7">
    <property type="entry name" value="RNA-DIRECTED DNA POLYMERASE"/>
    <property type="match status" value="1"/>
</dbReference>
<dbReference type="RefSeq" id="WP_169376173.1">
    <property type="nucleotide sequence ID" value="NZ_JAHSTY010000001.1"/>
</dbReference>
<protein>
    <recommendedName>
        <fullName evidence="1">RNA-directed DNA polymerase</fullName>
        <ecNumber evidence="1">2.7.7.49</ecNumber>
    </recommendedName>
</protein>
<reference evidence="11" key="1">
    <citation type="submission" date="2021-06" db="EMBL/GenBank/DDBJ databases">
        <title>Updating the genus Pseudomonas: Description of 43 new species and partition of the Pseudomonas putida group.</title>
        <authorList>
            <person name="Girard L."/>
            <person name="Lood C."/>
            <person name="Vandamme P."/>
            <person name="Rokni-Zadeh H."/>
            <person name="Van Noort V."/>
            <person name="Hofte M."/>
            <person name="Lavigne R."/>
            <person name="De Mot R."/>
        </authorList>
    </citation>
    <scope>NUCLEOTIDE SEQUENCE</scope>
    <source>
        <strain evidence="11">SWRI103</strain>
    </source>
</reference>
<accession>A0ABS6NWG8</accession>
<keyword evidence="4" id="KW-0479">Metal-binding</keyword>
<evidence type="ECO:0000259" key="10">
    <source>
        <dbReference type="PROSITE" id="PS50878"/>
    </source>
</evidence>
<comment type="similarity">
    <text evidence="8">Belongs to the bacterial reverse transcriptase family.</text>
</comment>
<evidence type="ECO:0000256" key="9">
    <source>
        <dbReference type="ARBA" id="ARBA00048173"/>
    </source>
</evidence>
<dbReference type="EMBL" id="JAHSTY010000001">
    <property type="protein sequence ID" value="MBV4452535.1"/>
    <property type="molecule type" value="Genomic_DNA"/>
</dbReference>
<name>A0ABS6NWG8_9PSED</name>
<keyword evidence="5" id="KW-0460">Magnesium</keyword>
<dbReference type="PROSITE" id="PS50878">
    <property type="entry name" value="RT_POL"/>
    <property type="match status" value="1"/>
</dbReference>
<dbReference type="CDD" id="cd03487">
    <property type="entry name" value="RT_Bac_retron_II"/>
    <property type="match status" value="1"/>
</dbReference>
<keyword evidence="2" id="KW-0808">Transferase</keyword>
<evidence type="ECO:0000313" key="11">
    <source>
        <dbReference type="EMBL" id="MBV4452535.1"/>
    </source>
</evidence>
<dbReference type="InterPro" id="IPR000477">
    <property type="entry name" value="RT_dom"/>
</dbReference>
<evidence type="ECO:0000256" key="5">
    <source>
        <dbReference type="ARBA" id="ARBA00022842"/>
    </source>
</evidence>
<evidence type="ECO:0000256" key="1">
    <source>
        <dbReference type="ARBA" id="ARBA00012493"/>
    </source>
</evidence>
<dbReference type="SUPFAM" id="SSF56672">
    <property type="entry name" value="DNA/RNA polymerases"/>
    <property type="match status" value="1"/>
</dbReference>
<evidence type="ECO:0000256" key="8">
    <source>
        <dbReference type="ARBA" id="ARBA00034120"/>
    </source>
</evidence>
<keyword evidence="7" id="KW-0051">Antiviral defense</keyword>
<gene>
    <name evidence="11" type="ORF">KVG91_07965</name>
</gene>
<comment type="catalytic activity">
    <reaction evidence="9">
        <text>DNA(n) + a 2'-deoxyribonucleoside 5'-triphosphate = DNA(n+1) + diphosphate</text>
        <dbReference type="Rhea" id="RHEA:22508"/>
        <dbReference type="Rhea" id="RHEA-COMP:17339"/>
        <dbReference type="Rhea" id="RHEA-COMP:17340"/>
        <dbReference type="ChEBI" id="CHEBI:33019"/>
        <dbReference type="ChEBI" id="CHEBI:61560"/>
        <dbReference type="ChEBI" id="CHEBI:173112"/>
        <dbReference type="EC" id="2.7.7.49"/>
    </reaction>
</comment>
<dbReference type="PRINTS" id="PR00866">
    <property type="entry name" value="RNADNAPOLMS"/>
</dbReference>
<sequence>MTILADLAKKFLISSVEIAHFVNTAPYRYKVYTIPKRSGRGVRVIAQPTDVLKVMQRMVLETYLVGLPVHNCAVAYKEGQGIKENAIAHVNNQFLLKMDFSDFFPSIGPQDLISHIKKHKGQISREDAYAVKKLFFWARKKDPTHRLSIGAPSSPFISNTLLYEFDCLVSHACSKLGVVYTRYADDLTFTTNEQGVLFDVPVFIFKICDAVEYPRLKVNSDKTVFSSKANNRHVTGVVLTNDNKISLGHARKRQIRSLVYKYSSGEMTTEEVYSLKGMLSFARHIEPTFFQGLIRKYSYEVVGSIVRFESIKA</sequence>